<keyword evidence="6" id="KW-1185">Reference proteome</keyword>
<keyword evidence="2 5" id="KW-0238">DNA-binding</keyword>
<protein>
    <submittedName>
        <fullName evidence="5">LacI family DNA-binding transcriptional regulator</fullName>
    </submittedName>
</protein>
<keyword evidence="3" id="KW-0804">Transcription</keyword>
<evidence type="ECO:0000313" key="6">
    <source>
        <dbReference type="Proteomes" id="UP001428817"/>
    </source>
</evidence>
<proteinExistence type="predicted"/>
<dbReference type="InterPro" id="IPR000843">
    <property type="entry name" value="HTH_LacI"/>
</dbReference>
<dbReference type="SUPFAM" id="SSF47413">
    <property type="entry name" value="lambda repressor-like DNA-binding domains"/>
    <property type="match status" value="1"/>
</dbReference>
<name>A0ABP9PKY2_9PSEU</name>
<dbReference type="PANTHER" id="PTHR30146:SF109">
    <property type="entry name" value="HTH-TYPE TRANSCRIPTIONAL REGULATOR GALS"/>
    <property type="match status" value="1"/>
</dbReference>
<evidence type="ECO:0000256" key="2">
    <source>
        <dbReference type="ARBA" id="ARBA00023125"/>
    </source>
</evidence>
<dbReference type="Gene3D" id="3.40.50.2300">
    <property type="match status" value="2"/>
</dbReference>
<dbReference type="PROSITE" id="PS50932">
    <property type="entry name" value="HTH_LACI_2"/>
    <property type="match status" value="1"/>
</dbReference>
<dbReference type="Pfam" id="PF13377">
    <property type="entry name" value="Peripla_BP_3"/>
    <property type="match status" value="1"/>
</dbReference>
<gene>
    <name evidence="5" type="ORF">GCM10023321_10010</name>
</gene>
<dbReference type="SUPFAM" id="SSF53822">
    <property type="entry name" value="Periplasmic binding protein-like I"/>
    <property type="match status" value="1"/>
</dbReference>
<feature type="domain" description="HTH lacI-type" evidence="4">
    <location>
        <begin position="9"/>
        <end position="64"/>
    </location>
</feature>
<organism evidence="5 6">
    <name type="scientific">Pseudonocardia eucalypti</name>
    <dbReference type="NCBI Taxonomy" id="648755"/>
    <lineage>
        <taxon>Bacteria</taxon>
        <taxon>Bacillati</taxon>
        <taxon>Actinomycetota</taxon>
        <taxon>Actinomycetes</taxon>
        <taxon>Pseudonocardiales</taxon>
        <taxon>Pseudonocardiaceae</taxon>
        <taxon>Pseudonocardia</taxon>
    </lineage>
</organism>
<evidence type="ECO:0000259" key="4">
    <source>
        <dbReference type="PROSITE" id="PS50932"/>
    </source>
</evidence>
<dbReference type="InterPro" id="IPR046335">
    <property type="entry name" value="LacI/GalR-like_sensor"/>
</dbReference>
<dbReference type="InterPro" id="IPR028082">
    <property type="entry name" value="Peripla_BP_I"/>
</dbReference>
<dbReference type="CDD" id="cd06267">
    <property type="entry name" value="PBP1_LacI_sugar_binding-like"/>
    <property type="match status" value="1"/>
</dbReference>
<dbReference type="Proteomes" id="UP001428817">
    <property type="component" value="Unassembled WGS sequence"/>
</dbReference>
<accession>A0ABP9PKY2</accession>
<sequence>MDTHAGRYVTLEQVANAAEVSLATASRVLNGGDRVVRAELRDRVLAAARKLRYVPNAHAQALAGGATTTVGLVMHDVSDPYFSSITRGAIEVATRGGALVMLGSTFRSPEREIEYVSALRAQRARAILLVGSGFADPEYQRAMRTELENYRDAGGRYAFVSHHDLPGDAVLPENRAGGAAIARALLELGHRRFAVASGPRTLTTVAHRLGGFAAELASAGIPESDLLVIERDFTEDGGYAAARELVAAGIPATALFCVTDVMAIGALMALREHGVPVPERLSLVGFDDIPIVRHLSPALSTVALDLNRMGREAMRLVLTDAPPGPPRRVRIPAELVLRESTAAPPG</sequence>
<dbReference type="Gene3D" id="1.10.260.40">
    <property type="entry name" value="lambda repressor-like DNA-binding domains"/>
    <property type="match status" value="1"/>
</dbReference>
<dbReference type="SMART" id="SM00354">
    <property type="entry name" value="HTH_LACI"/>
    <property type="match status" value="1"/>
</dbReference>
<dbReference type="RefSeq" id="WP_185064744.1">
    <property type="nucleotide sequence ID" value="NZ_BAABJP010000003.1"/>
</dbReference>
<dbReference type="Pfam" id="PF00356">
    <property type="entry name" value="LacI"/>
    <property type="match status" value="1"/>
</dbReference>
<dbReference type="InterPro" id="IPR010982">
    <property type="entry name" value="Lambda_DNA-bd_dom_sf"/>
</dbReference>
<evidence type="ECO:0000313" key="5">
    <source>
        <dbReference type="EMBL" id="GAA5148130.1"/>
    </source>
</evidence>
<dbReference type="PANTHER" id="PTHR30146">
    <property type="entry name" value="LACI-RELATED TRANSCRIPTIONAL REPRESSOR"/>
    <property type="match status" value="1"/>
</dbReference>
<keyword evidence="1" id="KW-0805">Transcription regulation</keyword>
<comment type="caution">
    <text evidence="5">The sequence shown here is derived from an EMBL/GenBank/DDBJ whole genome shotgun (WGS) entry which is preliminary data.</text>
</comment>
<dbReference type="GO" id="GO:0003677">
    <property type="term" value="F:DNA binding"/>
    <property type="evidence" value="ECO:0007669"/>
    <property type="project" value="UniProtKB-KW"/>
</dbReference>
<reference evidence="6" key="1">
    <citation type="journal article" date="2019" name="Int. J. Syst. Evol. Microbiol.">
        <title>The Global Catalogue of Microorganisms (GCM) 10K type strain sequencing project: providing services to taxonomists for standard genome sequencing and annotation.</title>
        <authorList>
            <consortium name="The Broad Institute Genomics Platform"/>
            <consortium name="The Broad Institute Genome Sequencing Center for Infectious Disease"/>
            <person name="Wu L."/>
            <person name="Ma J."/>
        </authorList>
    </citation>
    <scope>NUCLEOTIDE SEQUENCE [LARGE SCALE GENOMIC DNA]</scope>
    <source>
        <strain evidence="6">JCM 18303</strain>
    </source>
</reference>
<evidence type="ECO:0000256" key="3">
    <source>
        <dbReference type="ARBA" id="ARBA00023163"/>
    </source>
</evidence>
<dbReference type="CDD" id="cd01392">
    <property type="entry name" value="HTH_LacI"/>
    <property type="match status" value="1"/>
</dbReference>
<dbReference type="EMBL" id="BAABJP010000003">
    <property type="protein sequence ID" value="GAA5148130.1"/>
    <property type="molecule type" value="Genomic_DNA"/>
</dbReference>
<evidence type="ECO:0000256" key="1">
    <source>
        <dbReference type="ARBA" id="ARBA00023015"/>
    </source>
</evidence>